<feature type="non-terminal residue" evidence="2">
    <location>
        <position position="1"/>
    </location>
</feature>
<organism evidence="2 3">
    <name type="scientific">Rhizoctonia solani</name>
    <dbReference type="NCBI Taxonomy" id="456999"/>
    <lineage>
        <taxon>Eukaryota</taxon>
        <taxon>Fungi</taxon>
        <taxon>Dikarya</taxon>
        <taxon>Basidiomycota</taxon>
        <taxon>Agaricomycotina</taxon>
        <taxon>Agaricomycetes</taxon>
        <taxon>Cantharellales</taxon>
        <taxon>Ceratobasidiaceae</taxon>
        <taxon>Rhizoctonia</taxon>
    </lineage>
</organism>
<evidence type="ECO:0000313" key="2">
    <source>
        <dbReference type="EMBL" id="CAE7181337.1"/>
    </source>
</evidence>
<comment type="caution">
    <text evidence="2">The sequence shown here is derived from an EMBL/GenBank/DDBJ whole genome shotgun (WGS) entry which is preliminary data.</text>
</comment>
<dbReference type="Pfam" id="PF12770">
    <property type="entry name" value="CHAT"/>
    <property type="match status" value="1"/>
</dbReference>
<dbReference type="InterPro" id="IPR024983">
    <property type="entry name" value="CHAT_dom"/>
</dbReference>
<reference evidence="2" key="1">
    <citation type="submission" date="2021-01" db="EMBL/GenBank/DDBJ databases">
        <authorList>
            <person name="Kaushik A."/>
        </authorList>
    </citation>
    <scope>NUCLEOTIDE SEQUENCE</scope>
    <source>
        <strain evidence="2">AG5</strain>
    </source>
</reference>
<dbReference type="EMBL" id="CAJNJQ010002633">
    <property type="protein sequence ID" value="CAE7181337.1"/>
    <property type="molecule type" value="Genomic_DNA"/>
</dbReference>
<evidence type="ECO:0000259" key="1">
    <source>
        <dbReference type="Pfam" id="PF12770"/>
    </source>
</evidence>
<proteinExistence type="predicted"/>
<evidence type="ECO:0000313" key="3">
    <source>
        <dbReference type="Proteomes" id="UP000663827"/>
    </source>
</evidence>
<dbReference type="AlphaFoldDB" id="A0A8H3I2N8"/>
<gene>
    <name evidence="2" type="ORF">RDB_LOCUS117131</name>
</gene>
<dbReference type="Proteomes" id="UP000663827">
    <property type="component" value="Unassembled WGS sequence"/>
</dbReference>
<name>A0A8H3I2N8_9AGAM</name>
<protein>
    <recommendedName>
        <fullName evidence="1">CHAT domain-containing protein</fullName>
    </recommendedName>
</protein>
<sequence length="456" mass="49974">MLLKAYQAAIDLLPQFIWLGAPANQRYQDLKSVQTLAVDAAHAAILSSDDLLALEWLEHARCIAWNQNLMLRSPLDQLLESHPALATRLQTVVVQLHTASSNSRESLAVARTISLEQVGQDHRRLAKEYEDLLNEVRTQPGFEDFLQPMKAAGLMYAARNGPIVVINCHEERSDALIVLPNQSTVAHLPLPNFSAKKAEDAHSTMLSFLARKGIRERGFSLLHQSERQSDSDFGDVLMMLWTDVVKLVLDFLGLMAHNAGNKLPHITWCPTGAASFMPLHAAGDYAQPAGSRVFDYVISSYTPTLTALLASTPSTLSCNSQVLAIGQSNTPGRNQLPGTITELKHIRAHVENRAGYSELTGARATPETVLDAVEQHDWVHLACHAHQNVGDPTKSGFFLHNGTLDLMAINRRSFKNKGLAFLSACQTATGDETLPNEAVHLASGDTEAPFVADRVY</sequence>
<feature type="domain" description="CHAT" evidence="1">
    <location>
        <begin position="259"/>
        <end position="442"/>
    </location>
</feature>
<accession>A0A8H3I2N8</accession>